<dbReference type="SUPFAM" id="SSF46785">
    <property type="entry name" value="Winged helix' DNA-binding domain"/>
    <property type="match status" value="1"/>
</dbReference>
<keyword evidence="6" id="KW-1185">Reference proteome</keyword>
<reference evidence="5 6" key="1">
    <citation type="submission" date="2024-04" db="EMBL/GenBank/DDBJ databases">
        <title>Bacillus oryzaecorticis sp. nov., a moderately halophilic bacterium isolated from rice husks.</title>
        <authorList>
            <person name="Zhu H.-S."/>
        </authorList>
    </citation>
    <scope>NUCLEOTIDE SEQUENCE [LARGE SCALE GENOMIC DNA]</scope>
    <source>
        <strain evidence="5 6">ZC255</strain>
    </source>
</reference>
<sequence length="346" mass="40617">MKYYSPQSKEKISLKVESSPVWEIILGIAGYTHSKLRHTFDFDEKWKMDSPSMPAALQNRLIWIEETNSWFALIMLQNKLSAETIRDFSNSLYQVTYEEFYEIVLPYKNRECENLRRSLAENMLNNELLNTYVEQFKDHEFLGGYIQNLSRQGLDELRELLIDSVQEWFAWISQKEEWSTWSKALQYEDKLQASLDEKNPIEEIERITGGVRYVPEPSIWTIKLIPHVSYRPWVMEQRTSETKLFFYPVKEEYLLEPGVPGQDLINGHKALGDGTRLKLLYELMKGPLSLQEISGRFNLSKTTVHHQLSLLKAAKLVRTDKGIYSINEIQIHSLTNKLEQFLGIRK</sequence>
<dbReference type="SMART" id="SM00418">
    <property type="entry name" value="HTH_ARSR"/>
    <property type="match status" value="1"/>
</dbReference>
<dbReference type="CDD" id="cd00090">
    <property type="entry name" value="HTH_ARSR"/>
    <property type="match status" value="1"/>
</dbReference>
<dbReference type="InterPro" id="IPR036390">
    <property type="entry name" value="WH_DNA-bd_sf"/>
</dbReference>
<dbReference type="Pfam" id="PF01022">
    <property type="entry name" value="HTH_5"/>
    <property type="match status" value="1"/>
</dbReference>
<dbReference type="RefSeq" id="WP_341980667.1">
    <property type="nucleotide sequence ID" value="NZ_JBBYAF010000005.1"/>
</dbReference>
<feature type="domain" description="HTH arsR-type" evidence="4">
    <location>
        <begin position="255"/>
        <end position="346"/>
    </location>
</feature>
<accession>A0ABU9K5T7</accession>
<dbReference type="EMBL" id="JBBYAF010000005">
    <property type="protein sequence ID" value="MEL3971424.1"/>
    <property type="molecule type" value="Genomic_DNA"/>
</dbReference>
<proteinExistence type="predicted"/>
<evidence type="ECO:0000313" key="5">
    <source>
        <dbReference type="EMBL" id="MEL3971424.1"/>
    </source>
</evidence>
<dbReference type="PANTHER" id="PTHR33154">
    <property type="entry name" value="TRANSCRIPTIONAL REGULATOR, ARSR FAMILY"/>
    <property type="match status" value="1"/>
</dbReference>
<comment type="caution">
    <text evidence="5">The sequence shown here is derived from an EMBL/GenBank/DDBJ whole genome shotgun (WGS) entry which is preliminary data.</text>
</comment>
<dbReference type="InterPro" id="IPR051081">
    <property type="entry name" value="HTH_MetalResp_TranReg"/>
</dbReference>
<dbReference type="Gene3D" id="1.10.10.10">
    <property type="entry name" value="Winged helix-like DNA-binding domain superfamily/Winged helix DNA-binding domain"/>
    <property type="match status" value="1"/>
</dbReference>
<name>A0ABU9K5T7_9BACI</name>
<dbReference type="InterPro" id="IPR011991">
    <property type="entry name" value="ArsR-like_HTH"/>
</dbReference>
<gene>
    <name evidence="5" type="ORF">AAEO50_03950</name>
</gene>
<evidence type="ECO:0000256" key="2">
    <source>
        <dbReference type="ARBA" id="ARBA00023125"/>
    </source>
</evidence>
<keyword evidence="1" id="KW-0805">Transcription regulation</keyword>
<dbReference type="InterPro" id="IPR001845">
    <property type="entry name" value="HTH_ArsR_DNA-bd_dom"/>
</dbReference>
<keyword evidence="3" id="KW-0804">Transcription</keyword>
<keyword evidence="2" id="KW-0238">DNA-binding</keyword>
<dbReference type="PROSITE" id="PS50987">
    <property type="entry name" value="HTH_ARSR_2"/>
    <property type="match status" value="1"/>
</dbReference>
<evidence type="ECO:0000259" key="4">
    <source>
        <dbReference type="PROSITE" id="PS50987"/>
    </source>
</evidence>
<protein>
    <submittedName>
        <fullName evidence="5">Winged helix-turn-helix domain-containing protein</fullName>
    </submittedName>
</protein>
<evidence type="ECO:0000313" key="6">
    <source>
        <dbReference type="Proteomes" id="UP001389717"/>
    </source>
</evidence>
<evidence type="ECO:0000256" key="1">
    <source>
        <dbReference type="ARBA" id="ARBA00023015"/>
    </source>
</evidence>
<dbReference type="Proteomes" id="UP001389717">
    <property type="component" value="Unassembled WGS sequence"/>
</dbReference>
<dbReference type="InterPro" id="IPR036388">
    <property type="entry name" value="WH-like_DNA-bd_sf"/>
</dbReference>
<dbReference type="PANTHER" id="PTHR33154:SF18">
    <property type="entry name" value="ARSENICAL RESISTANCE OPERON REPRESSOR"/>
    <property type="match status" value="1"/>
</dbReference>
<organism evidence="5 6">
    <name type="scientific">Rossellomorea oryzaecorticis</name>
    <dbReference type="NCBI Taxonomy" id="1396505"/>
    <lineage>
        <taxon>Bacteria</taxon>
        <taxon>Bacillati</taxon>
        <taxon>Bacillota</taxon>
        <taxon>Bacilli</taxon>
        <taxon>Bacillales</taxon>
        <taxon>Bacillaceae</taxon>
        <taxon>Rossellomorea</taxon>
    </lineage>
</organism>
<evidence type="ECO:0000256" key="3">
    <source>
        <dbReference type="ARBA" id="ARBA00023163"/>
    </source>
</evidence>